<protein>
    <submittedName>
        <fullName evidence="2">Uncharacterized protein</fullName>
    </submittedName>
</protein>
<gene>
    <name evidence="2" type="ORF">NUH22_13560</name>
</gene>
<evidence type="ECO:0000256" key="1">
    <source>
        <dbReference type="SAM" id="Phobius"/>
    </source>
</evidence>
<evidence type="ECO:0000313" key="2">
    <source>
        <dbReference type="EMBL" id="UUX58316.1"/>
    </source>
</evidence>
<feature type="transmembrane region" description="Helical" evidence="1">
    <location>
        <begin position="43"/>
        <end position="63"/>
    </location>
</feature>
<feature type="transmembrane region" description="Helical" evidence="1">
    <location>
        <begin position="140"/>
        <end position="160"/>
    </location>
</feature>
<accession>A0AA95BPI4</accession>
<keyword evidence="1" id="KW-0472">Membrane</keyword>
<proteinExistence type="predicted"/>
<keyword evidence="1" id="KW-0812">Transmembrane</keyword>
<feature type="transmembrane region" description="Helical" evidence="1">
    <location>
        <begin position="111"/>
        <end position="133"/>
    </location>
</feature>
<name>A0AA95BPI4_9MICC</name>
<feature type="transmembrane region" description="Helical" evidence="1">
    <location>
        <begin position="70"/>
        <end position="91"/>
    </location>
</feature>
<feature type="transmembrane region" description="Helical" evidence="1">
    <location>
        <begin position="12"/>
        <end position="37"/>
    </location>
</feature>
<organism evidence="2 3">
    <name type="scientific">Glutamicibacter halophytocola</name>
    <dbReference type="NCBI Taxonomy" id="1933880"/>
    <lineage>
        <taxon>Bacteria</taxon>
        <taxon>Bacillati</taxon>
        <taxon>Actinomycetota</taxon>
        <taxon>Actinomycetes</taxon>
        <taxon>Micrococcales</taxon>
        <taxon>Micrococcaceae</taxon>
        <taxon>Glutamicibacter</taxon>
    </lineage>
</organism>
<reference evidence="2" key="1">
    <citation type="journal article" date="2022" name="Pest Manag. Sci.">
        <title>Glutamicibacter halophytocola-mediated host fitness of potato tuber moth on Solanaceae crops.</title>
        <authorList>
            <person name="Wang W."/>
            <person name="Xiao G."/>
            <person name="Du G."/>
            <person name="Chang L."/>
            <person name="Yang Y."/>
            <person name="Ye J."/>
            <person name="Chen B."/>
        </authorList>
    </citation>
    <scope>NUCLEOTIDE SEQUENCE</scope>
    <source>
        <strain evidence="2">S2</strain>
    </source>
</reference>
<evidence type="ECO:0000313" key="3">
    <source>
        <dbReference type="Proteomes" id="UP001060018"/>
    </source>
</evidence>
<dbReference type="AlphaFoldDB" id="A0AA95BPI4"/>
<keyword evidence="1" id="KW-1133">Transmembrane helix</keyword>
<sequence>MSEEKPLLQLPARLIGVWLLLIVCIAGSTMLATAHYITGGSLLIIVALWATRCLAIASLWFLPGSRDTKIFAMALVLLAQILDVVLKLPVIDSVEYGDWFMVSALDFTGQYSGYFMVWGLLLPVMSLAGWLVLRSRSLAGWITGLVSAIGMGFVAQAAIASEHGSLPAFVLATLGRYVIPALLSAMADFLIRKYKKSKN</sequence>
<dbReference type="Proteomes" id="UP001060018">
    <property type="component" value="Chromosome"/>
</dbReference>
<dbReference type="EMBL" id="CP102487">
    <property type="protein sequence ID" value="UUX58316.1"/>
    <property type="molecule type" value="Genomic_DNA"/>
</dbReference>
<dbReference type="RefSeq" id="WP_257745437.1">
    <property type="nucleotide sequence ID" value="NZ_CP102487.1"/>
</dbReference>
<feature type="transmembrane region" description="Helical" evidence="1">
    <location>
        <begin position="166"/>
        <end position="191"/>
    </location>
</feature>